<evidence type="ECO:0000313" key="3">
    <source>
        <dbReference type="Proteomes" id="UP001320702"/>
    </source>
</evidence>
<dbReference type="Pfam" id="PF13403">
    <property type="entry name" value="Hint_2"/>
    <property type="match status" value="1"/>
</dbReference>
<accession>A0ABT2K9G6</accession>
<name>A0ABT2K9G6_9RHOB</name>
<feature type="domain" description="Hedgehog/Intein (Hint)" evidence="1">
    <location>
        <begin position="804"/>
        <end position="950"/>
    </location>
</feature>
<dbReference type="InterPro" id="IPR036844">
    <property type="entry name" value="Hint_dom_sf"/>
</dbReference>
<dbReference type="RefSeq" id="WP_260277064.1">
    <property type="nucleotide sequence ID" value="NZ_JANAVZ010000005.1"/>
</dbReference>
<evidence type="ECO:0000259" key="1">
    <source>
        <dbReference type="Pfam" id="PF13403"/>
    </source>
</evidence>
<dbReference type="Gene3D" id="2.170.16.10">
    <property type="entry name" value="Hedgehog/Intein (Hint) domain"/>
    <property type="match status" value="1"/>
</dbReference>
<sequence>MPTYIVVPTITGPGQILQGTITVADGDIYIIDPTVTASITFNAPVSSPTLNYEIQINETNTGATGDRLITLGNNTSPDVQIAAGVDASRYNFTGTTVDSASYTVGDGATTGNLRLGDGGDGGTNTVTLGIDVTVDGTITGGAGNDVITAGTNTIVNGAMNFGSGALTGTFGAGLSATSISASGDGVKDLTFGNDTTLSSGGTSLNIATTGTGNTATVVFGNNLNSAGGLTVNGTGGDNSLTVGDFSTVNGSTTANAGGVNNSVFFGDNGSVGSIFANGAGSSGGNVQNLVDIGTGTTTSDIYVNGAFSDNTVNVDAGSTTNNIFFGTDGAVDAGAAGGGQVLSLANGATTGILYLNSANSTYDIDFGDNVNTEFVYANGFNSDHTIDIGQAWTADGSVFLGASQGTTNINILNDATVTGSFEISGDDATAVIGDRLDIGLSTILGDLNGITDITLGIDANIDGFTTMYGDQLDFTAGSGLTTGSGALIGESDGTTDLQFGDNTTFGGTFDANGDTFTMTTGTNFSTSAAAYTGAFGSTSNSTTFGPGANIGGLLDVSGDNVTFDAGAGLTTLGIAYIGNTDGTATTATIGENSTLGGIDVGGNSLNFTGGANLQVNGTAYFDDTGSTSIISIADGTNITGFTDFAAAGSDVTLTIGNDVTLGAGVNIDAGSGGTTNITAGDNFTFGNLIGAGENSTISIGDGWVSTLNNMSFGTGDDTVTLGVTGETGGPLNTIYGGENAGDNDILTMTFAGPTEQASFVSAALAAGWTLNPDGSLNSQSATGANLPLTWNNFFISEWEGVNVVCFGAGTRIRTGDGEVPVEQLEIGSEVLTMDRGYQPIRWIGSQLLTAEDLSACPNLRPIRIRAGTLGPNQPERDLIVSPQHRVLIRSKLVSRMFGAKEILVAAKQLLGIEGVEIAEDLTEVCYFHFVFETHEVVFSNGAPTESLFTGPEALKALSPEARDEIMMIFPELGSLTTERLVPARPLAPGRKARRLVERIIKNKRPLVEENLQCAPPLRAESS</sequence>
<comment type="caution">
    <text evidence="2">The sequence shown here is derived from an EMBL/GenBank/DDBJ whole genome shotgun (WGS) entry which is preliminary data.</text>
</comment>
<dbReference type="Proteomes" id="UP001320702">
    <property type="component" value="Unassembled WGS sequence"/>
</dbReference>
<proteinExistence type="predicted"/>
<dbReference type="SUPFAM" id="SSF51294">
    <property type="entry name" value="Hedgehog/intein (Hint) domain"/>
    <property type="match status" value="1"/>
</dbReference>
<organism evidence="2 3">
    <name type="scientific">Paracoccus maritimus</name>
    <dbReference type="NCBI Taxonomy" id="2933292"/>
    <lineage>
        <taxon>Bacteria</taxon>
        <taxon>Pseudomonadati</taxon>
        <taxon>Pseudomonadota</taxon>
        <taxon>Alphaproteobacteria</taxon>
        <taxon>Rhodobacterales</taxon>
        <taxon>Paracoccaceae</taxon>
        <taxon>Paracoccus</taxon>
    </lineage>
</organism>
<dbReference type="EMBL" id="JANAVZ010000005">
    <property type="protein sequence ID" value="MCT4333173.1"/>
    <property type="molecule type" value="Genomic_DNA"/>
</dbReference>
<reference evidence="2 3" key="1">
    <citation type="submission" date="2022-04" db="EMBL/GenBank/DDBJ databases">
        <title>Paracoccus sp. YLB-12 draft genome sequence.</title>
        <authorList>
            <person name="Yu L."/>
        </authorList>
    </citation>
    <scope>NUCLEOTIDE SEQUENCE [LARGE SCALE GENOMIC DNA]</scope>
    <source>
        <strain evidence="2 3">YLB-12</strain>
    </source>
</reference>
<keyword evidence="3" id="KW-1185">Reference proteome</keyword>
<dbReference type="InterPro" id="IPR028992">
    <property type="entry name" value="Hedgehog/Intein_dom"/>
</dbReference>
<evidence type="ECO:0000313" key="2">
    <source>
        <dbReference type="EMBL" id="MCT4333173.1"/>
    </source>
</evidence>
<gene>
    <name evidence="2" type="ORF">MU516_09865</name>
</gene>
<protein>
    <submittedName>
        <fullName evidence="2">Hint domain-containing protein</fullName>
    </submittedName>
</protein>